<evidence type="ECO:0008006" key="5">
    <source>
        <dbReference type="Google" id="ProtNLM"/>
    </source>
</evidence>
<dbReference type="EMBL" id="JACOFT010000009">
    <property type="protein sequence ID" value="MBC3813218.1"/>
    <property type="molecule type" value="Genomic_DNA"/>
</dbReference>
<dbReference type="InterPro" id="IPR011990">
    <property type="entry name" value="TPR-like_helical_dom_sf"/>
</dbReference>
<organism evidence="3 4">
    <name type="scientific">Undibacterium aquatile</name>
    <dbReference type="NCBI Taxonomy" id="1537398"/>
    <lineage>
        <taxon>Bacteria</taxon>
        <taxon>Pseudomonadati</taxon>
        <taxon>Pseudomonadota</taxon>
        <taxon>Betaproteobacteria</taxon>
        <taxon>Burkholderiales</taxon>
        <taxon>Oxalobacteraceae</taxon>
        <taxon>Undibacterium</taxon>
    </lineage>
</organism>
<evidence type="ECO:0000256" key="1">
    <source>
        <dbReference type="SAM" id="Coils"/>
    </source>
</evidence>
<evidence type="ECO:0000313" key="3">
    <source>
        <dbReference type="EMBL" id="MBC3813218.1"/>
    </source>
</evidence>
<sequence>MKKILCIFMLLWMAFSSVHAASVNKKSDFEIAQDLYDDVTQDRALTIPEINEILERLGQFSLNKHDKKTEKMATLLKVKVLTNKYSVLEAPDWKNNKGGLAYLREARNIIDSFLKVNPNDLEFLFALVDSQLRLKENPRLTINKMISENPENGWVRFLSVVNYLKIKDYKNAIHEIILTIKNERNSTNIISFMEKGIVIADEAGCPFKDELTKIFDKVPKELQGDLAEAEKTKRELNSQVASLEKVKSEYLKMYESADCSKSGK</sequence>
<feature type="chain" id="PRO_5047091227" description="YfdX protein" evidence="2">
    <location>
        <begin position="21"/>
        <end position="264"/>
    </location>
</feature>
<keyword evidence="1" id="KW-0175">Coiled coil</keyword>
<feature type="signal peptide" evidence="2">
    <location>
        <begin position="1"/>
        <end position="20"/>
    </location>
</feature>
<feature type="coiled-coil region" evidence="1">
    <location>
        <begin position="226"/>
        <end position="253"/>
    </location>
</feature>
<reference evidence="3 4" key="1">
    <citation type="submission" date="2020-08" db="EMBL/GenBank/DDBJ databases">
        <title>Novel species isolated from subtropical streams in China.</title>
        <authorList>
            <person name="Lu H."/>
        </authorList>
    </citation>
    <scope>NUCLEOTIDE SEQUENCE [LARGE SCALE GENOMIC DNA]</scope>
    <source>
        <strain evidence="3 4">CCTCC AB 2015119</strain>
    </source>
</reference>
<dbReference type="SUPFAM" id="SSF48452">
    <property type="entry name" value="TPR-like"/>
    <property type="match status" value="1"/>
</dbReference>
<gene>
    <name evidence="3" type="ORF">H8K26_17390</name>
</gene>
<accession>A0ABR6XKC4</accession>
<comment type="caution">
    <text evidence="3">The sequence shown here is derived from an EMBL/GenBank/DDBJ whole genome shotgun (WGS) entry which is preliminary data.</text>
</comment>
<name>A0ABR6XKC4_9BURK</name>
<proteinExistence type="predicted"/>
<keyword evidence="4" id="KW-1185">Reference proteome</keyword>
<dbReference type="RefSeq" id="WP_190481296.1">
    <property type="nucleotide sequence ID" value="NZ_JACOFT010000009.1"/>
</dbReference>
<evidence type="ECO:0000313" key="4">
    <source>
        <dbReference type="Proteomes" id="UP000637632"/>
    </source>
</evidence>
<protein>
    <recommendedName>
        <fullName evidence="5">YfdX protein</fullName>
    </recommendedName>
</protein>
<dbReference type="Gene3D" id="1.25.40.10">
    <property type="entry name" value="Tetratricopeptide repeat domain"/>
    <property type="match status" value="1"/>
</dbReference>
<dbReference type="Proteomes" id="UP000637632">
    <property type="component" value="Unassembled WGS sequence"/>
</dbReference>
<evidence type="ECO:0000256" key="2">
    <source>
        <dbReference type="SAM" id="SignalP"/>
    </source>
</evidence>
<keyword evidence="2" id="KW-0732">Signal</keyword>